<reference evidence="1 2" key="1">
    <citation type="journal article" date="2018" name="Front. Plant Sci.">
        <title>Red Clover (Trifolium pratense) and Zigzag Clover (T. medium) - A Picture of Genomic Similarities and Differences.</title>
        <authorList>
            <person name="Dluhosova J."/>
            <person name="Istvanek J."/>
            <person name="Nedelnik J."/>
            <person name="Repkova J."/>
        </authorList>
    </citation>
    <scope>NUCLEOTIDE SEQUENCE [LARGE SCALE GENOMIC DNA]</scope>
    <source>
        <strain evidence="2">cv. 10/8</strain>
        <tissue evidence="1">Leaf</tissue>
    </source>
</reference>
<sequence>MKIVSHFSKYLGVPTHIGRAKNQVFNYIQDKVWKKLKGWKEKHLYFAGRGTLIKAVAQAIPTYLMSSFILPKGICHQMESMMRRFWWGSNVDQRKIHWINWKKTCKQKNLGGMGFRDLRAFNEALLAKQGWRLLTNPQSLVATVLKAKYFPHGQFLQAKQGHRSSYSWQSIHHAKE</sequence>
<dbReference type="EMBL" id="LXQA010111776">
    <property type="protein sequence ID" value="MCI18779.1"/>
    <property type="molecule type" value="Genomic_DNA"/>
</dbReference>
<protein>
    <submittedName>
        <fullName evidence="1">RNA-directed DNA polymerase (Reverse transcriptase)</fullName>
    </submittedName>
</protein>
<accession>A0A392Q4L4</accession>
<organism evidence="1 2">
    <name type="scientific">Trifolium medium</name>
    <dbReference type="NCBI Taxonomy" id="97028"/>
    <lineage>
        <taxon>Eukaryota</taxon>
        <taxon>Viridiplantae</taxon>
        <taxon>Streptophyta</taxon>
        <taxon>Embryophyta</taxon>
        <taxon>Tracheophyta</taxon>
        <taxon>Spermatophyta</taxon>
        <taxon>Magnoliopsida</taxon>
        <taxon>eudicotyledons</taxon>
        <taxon>Gunneridae</taxon>
        <taxon>Pentapetalae</taxon>
        <taxon>rosids</taxon>
        <taxon>fabids</taxon>
        <taxon>Fabales</taxon>
        <taxon>Fabaceae</taxon>
        <taxon>Papilionoideae</taxon>
        <taxon>50 kb inversion clade</taxon>
        <taxon>NPAAA clade</taxon>
        <taxon>Hologalegina</taxon>
        <taxon>IRL clade</taxon>
        <taxon>Trifolieae</taxon>
        <taxon>Trifolium</taxon>
    </lineage>
</organism>
<keyword evidence="1" id="KW-0548">Nucleotidyltransferase</keyword>
<keyword evidence="2" id="KW-1185">Reference proteome</keyword>
<evidence type="ECO:0000313" key="2">
    <source>
        <dbReference type="Proteomes" id="UP000265520"/>
    </source>
</evidence>
<proteinExistence type="predicted"/>
<name>A0A392Q4L4_9FABA</name>
<keyword evidence="1" id="KW-0808">Transferase</keyword>
<evidence type="ECO:0000313" key="1">
    <source>
        <dbReference type="EMBL" id="MCI18779.1"/>
    </source>
</evidence>
<dbReference type="PANTHER" id="PTHR33116">
    <property type="entry name" value="REVERSE TRANSCRIPTASE ZINC-BINDING DOMAIN-CONTAINING PROTEIN-RELATED-RELATED"/>
    <property type="match status" value="1"/>
</dbReference>
<dbReference type="GO" id="GO:0003964">
    <property type="term" value="F:RNA-directed DNA polymerase activity"/>
    <property type="evidence" value="ECO:0007669"/>
    <property type="project" value="UniProtKB-KW"/>
</dbReference>
<comment type="caution">
    <text evidence="1">The sequence shown here is derived from an EMBL/GenBank/DDBJ whole genome shotgun (WGS) entry which is preliminary data.</text>
</comment>
<dbReference type="Proteomes" id="UP000265520">
    <property type="component" value="Unassembled WGS sequence"/>
</dbReference>
<dbReference type="AlphaFoldDB" id="A0A392Q4L4"/>
<dbReference type="PANTHER" id="PTHR33116:SF86">
    <property type="entry name" value="REVERSE TRANSCRIPTASE DOMAIN-CONTAINING PROTEIN"/>
    <property type="match status" value="1"/>
</dbReference>
<keyword evidence="1" id="KW-0695">RNA-directed DNA polymerase</keyword>